<feature type="region of interest" description="Disordered" evidence="4">
    <location>
        <begin position="269"/>
        <end position="293"/>
    </location>
</feature>
<dbReference type="PROSITE" id="PS51011">
    <property type="entry name" value="ARID"/>
    <property type="match status" value="1"/>
</dbReference>
<sequence>MMSYIGLGHGKLLSLGDSLTEEKDFTRALYQFMRDRGSPIERIPNLGFKQINLFAFYRIVERLGGYEQVTLKQLWRQVYNELGANPHSTSAATCTRKHYEKLLLPYERHLRGEEHIPVSPPGMLKRCYRSMFKETTAEKLAPVVKKPRPVESPSWKDMPTSSPHSVNRFVLGYLPQGTAYEQLLKQQHPEQAIPFSNVRELFTAPLAMQSVRRLSSDNSNHISEDQRLTLSRRVVETSVIQSPMEPSRHQASDDPLDYQELPLNLSSKRRVSEPSGGQEVHPDPSPASPCTTPRFLNHVSTLYPPYHIPKIEGPLKDQILAPKPCASQRASEVKNTARSASAPQCMYLSTSSSQINLKKDCLEDAKSEKYLSLDLTSGRTCVMSPPERLAGYYSTSWDNGHNRLAIPLPHASAMQIIPATQPSPTSMAQPMAAKPESHCKASQVFARPTYQKTEPQQQAQPHLSAREEAYVFSHSLMKQKYSYNAGTGSPLVAASTKPEIKPALYGAAQQDHRSTPTISPIIRIEMSESRASFPGSYQLNSQNVPTPTGGYRKPGLSPVGLINAGSHFGQCSLPAHATSPTTACESRPFDDMLQRRSKIKTWREQRLANGQPSLDVKLPRVGRQEGLCYDNIMSTQVVGYVPGALQKYLPLESHLKQVSGACSGGQRQTISSQHQGRALWYPASLQRDTLGVTGQKGSPQVQTFSPPVVS</sequence>
<evidence type="ECO:0000313" key="6">
    <source>
        <dbReference type="EMBL" id="KAJ1212057.1"/>
    </source>
</evidence>
<dbReference type="CDD" id="cd16869">
    <property type="entry name" value="ARID_ARID5"/>
    <property type="match status" value="1"/>
</dbReference>
<dbReference type="Pfam" id="PF01388">
    <property type="entry name" value="ARID"/>
    <property type="match status" value="1"/>
</dbReference>
<dbReference type="SUPFAM" id="SSF46774">
    <property type="entry name" value="ARID-like"/>
    <property type="match status" value="1"/>
</dbReference>
<dbReference type="Gene3D" id="1.10.150.60">
    <property type="entry name" value="ARID DNA-binding domain"/>
    <property type="match status" value="1"/>
</dbReference>
<keyword evidence="3" id="KW-0539">Nucleus</keyword>
<name>A0AAV7WHJ6_PLEWA</name>
<protein>
    <recommendedName>
        <fullName evidence="5">ARID domain-containing protein</fullName>
    </recommendedName>
</protein>
<dbReference type="PANTHER" id="PTHR13964:SF44">
    <property type="entry name" value="ARID DOMAIN-CONTAINING PROTEIN"/>
    <property type="match status" value="1"/>
</dbReference>
<dbReference type="InterPro" id="IPR036431">
    <property type="entry name" value="ARID_dom_sf"/>
</dbReference>
<dbReference type="SMART" id="SM01014">
    <property type="entry name" value="ARID"/>
    <property type="match status" value="1"/>
</dbReference>
<dbReference type="InterPro" id="IPR001606">
    <property type="entry name" value="ARID_dom"/>
</dbReference>
<reference evidence="6" key="1">
    <citation type="journal article" date="2022" name="bioRxiv">
        <title>Sequencing and chromosome-scale assembly of the giantPleurodeles waltlgenome.</title>
        <authorList>
            <person name="Brown T."/>
            <person name="Elewa A."/>
            <person name="Iarovenko S."/>
            <person name="Subramanian E."/>
            <person name="Araus A.J."/>
            <person name="Petzold A."/>
            <person name="Susuki M."/>
            <person name="Suzuki K.-i.T."/>
            <person name="Hayashi T."/>
            <person name="Toyoda A."/>
            <person name="Oliveira C."/>
            <person name="Osipova E."/>
            <person name="Leigh N.D."/>
            <person name="Simon A."/>
            <person name="Yun M.H."/>
        </authorList>
    </citation>
    <scope>NUCLEOTIDE SEQUENCE</scope>
    <source>
        <strain evidence="6">20211129_DDA</strain>
        <tissue evidence="6">Liver</tissue>
    </source>
</reference>
<evidence type="ECO:0000256" key="2">
    <source>
        <dbReference type="ARBA" id="ARBA00023163"/>
    </source>
</evidence>
<dbReference type="SMART" id="SM00501">
    <property type="entry name" value="BRIGHT"/>
    <property type="match status" value="1"/>
</dbReference>
<dbReference type="GO" id="GO:0005634">
    <property type="term" value="C:nucleus"/>
    <property type="evidence" value="ECO:0007669"/>
    <property type="project" value="TreeGrafter"/>
</dbReference>
<keyword evidence="7" id="KW-1185">Reference proteome</keyword>
<comment type="caution">
    <text evidence="6">The sequence shown here is derived from an EMBL/GenBank/DDBJ whole genome shotgun (WGS) entry which is preliminary data.</text>
</comment>
<dbReference type="Proteomes" id="UP001066276">
    <property type="component" value="Chromosome 1_2"/>
</dbReference>
<dbReference type="FunFam" id="1.10.150.60:FF:000015">
    <property type="entry name" value="AT-rich interactive domain-containing protein 5B"/>
    <property type="match status" value="1"/>
</dbReference>
<evidence type="ECO:0000259" key="5">
    <source>
        <dbReference type="PROSITE" id="PS51011"/>
    </source>
</evidence>
<evidence type="ECO:0000313" key="7">
    <source>
        <dbReference type="Proteomes" id="UP001066276"/>
    </source>
</evidence>
<dbReference type="GO" id="GO:0006357">
    <property type="term" value="P:regulation of transcription by RNA polymerase II"/>
    <property type="evidence" value="ECO:0007669"/>
    <property type="project" value="TreeGrafter"/>
</dbReference>
<dbReference type="AlphaFoldDB" id="A0AAV7WHJ6"/>
<proteinExistence type="predicted"/>
<dbReference type="InterPro" id="IPR051232">
    <property type="entry name" value="ARID/SWI1_ChromRemod"/>
</dbReference>
<feature type="domain" description="ARID" evidence="5">
    <location>
        <begin position="19"/>
        <end position="111"/>
    </location>
</feature>
<organism evidence="6 7">
    <name type="scientific">Pleurodeles waltl</name>
    <name type="common">Iberian ribbed newt</name>
    <dbReference type="NCBI Taxonomy" id="8319"/>
    <lineage>
        <taxon>Eukaryota</taxon>
        <taxon>Metazoa</taxon>
        <taxon>Chordata</taxon>
        <taxon>Craniata</taxon>
        <taxon>Vertebrata</taxon>
        <taxon>Euteleostomi</taxon>
        <taxon>Amphibia</taxon>
        <taxon>Batrachia</taxon>
        <taxon>Caudata</taxon>
        <taxon>Salamandroidea</taxon>
        <taxon>Salamandridae</taxon>
        <taxon>Pleurodelinae</taxon>
        <taxon>Pleurodeles</taxon>
    </lineage>
</organism>
<evidence type="ECO:0000256" key="4">
    <source>
        <dbReference type="SAM" id="MobiDB-lite"/>
    </source>
</evidence>
<gene>
    <name evidence="6" type="ORF">NDU88_007401</name>
</gene>
<feature type="region of interest" description="Disordered" evidence="4">
    <location>
        <begin position="239"/>
        <end position="258"/>
    </location>
</feature>
<dbReference type="GO" id="GO:0000976">
    <property type="term" value="F:transcription cis-regulatory region binding"/>
    <property type="evidence" value="ECO:0007669"/>
    <property type="project" value="TreeGrafter"/>
</dbReference>
<dbReference type="PANTHER" id="PTHR13964">
    <property type="entry name" value="RBP-RELATED"/>
    <property type="match status" value="1"/>
</dbReference>
<dbReference type="EMBL" id="JANPWB010000002">
    <property type="protein sequence ID" value="KAJ1212057.1"/>
    <property type="molecule type" value="Genomic_DNA"/>
</dbReference>
<evidence type="ECO:0000256" key="1">
    <source>
        <dbReference type="ARBA" id="ARBA00023015"/>
    </source>
</evidence>
<accession>A0AAV7WHJ6</accession>
<keyword evidence="1" id="KW-0805">Transcription regulation</keyword>
<evidence type="ECO:0000256" key="3">
    <source>
        <dbReference type="ARBA" id="ARBA00023242"/>
    </source>
</evidence>
<keyword evidence="2" id="KW-0804">Transcription</keyword>